<dbReference type="InterPro" id="IPR051678">
    <property type="entry name" value="AGP_Transferase"/>
</dbReference>
<evidence type="ECO:0000313" key="3">
    <source>
        <dbReference type="Proteomes" id="UP000178129"/>
    </source>
</evidence>
<keyword evidence="3" id="KW-1185">Reference proteome</keyword>
<dbReference type="PANTHER" id="PTHR21310">
    <property type="entry name" value="AMINOGLYCOSIDE PHOSPHOTRANSFERASE-RELATED-RELATED"/>
    <property type="match status" value="1"/>
</dbReference>
<dbReference type="InterPro" id="IPR011009">
    <property type="entry name" value="Kinase-like_dom_sf"/>
</dbReference>
<dbReference type="EMBL" id="FJUW01000111">
    <property type="protein sequence ID" value="CZT13887.1"/>
    <property type="molecule type" value="Genomic_DNA"/>
</dbReference>
<protein>
    <recommendedName>
        <fullName evidence="1">Aminoglycoside phosphotransferase domain-containing protein</fullName>
    </recommendedName>
</protein>
<dbReference type="CDD" id="cd05120">
    <property type="entry name" value="APH_ChoK_like"/>
    <property type="match status" value="1"/>
</dbReference>
<dbReference type="Pfam" id="PF01636">
    <property type="entry name" value="APH"/>
    <property type="match status" value="1"/>
</dbReference>
<organism evidence="2 3">
    <name type="scientific">Rhynchosporium graminicola</name>
    <dbReference type="NCBI Taxonomy" id="2792576"/>
    <lineage>
        <taxon>Eukaryota</taxon>
        <taxon>Fungi</taxon>
        <taxon>Dikarya</taxon>
        <taxon>Ascomycota</taxon>
        <taxon>Pezizomycotina</taxon>
        <taxon>Leotiomycetes</taxon>
        <taxon>Helotiales</taxon>
        <taxon>Ploettnerulaceae</taxon>
        <taxon>Rhynchosporium</taxon>
    </lineage>
</organism>
<reference evidence="3" key="1">
    <citation type="submission" date="2016-03" db="EMBL/GenBank/DDBJ databases">
        <authorList>
            <person name="Ploux O."/>
        </authorList>
    </citation>
    <scope>NUCLEOTIDE SEQUENCE [LARGE SCALE GENOMIC DNA]</scope>
    <source>
        <strain evidence="3">UK7</strain>
    </source>
</reference>
<dbReference type="InParanoid" id="A0A1E1LTP8"/>
<name>A0A1E1LTP8_9HELO</name>
<feature type="domain" description="Aminoglycoside phosphotransferase" evidence="1">
    <location>
        <begin position="94"/>
        <end position="265"/>
    </location>
</feature>
<evidence type="ECO:0000313" key="2">
    <source>
        <dbReference type="EMBL" id="CZT13887.1"/>
    </source>
</evidence>
<gene>
    <name evidence="2" type="ORF">RCO7_05100</name>
</gene>
<comment type="caution">
    <text evidence="2">The sequence shown here is derived from an EMBL/GenBank/DDBJ whole genome shotgun (WGS) entry which is preliminary data.</text>
</comment>
<dbReference type="InterPro" id="IPR002575">
    <property type="entry name" value="Aminoglycoside_PTrfase"/>
</dbReference>
<dbReference type="Gene3D" id="3.90.1200.10">
    <property type="match status" value="1"/>
</dbReference>
<dbReference type="PANTHER" id="PTHR21310:SF58">
    <property type="entry name" value="AMINOGLYCOSIDE PHOSPHOTRANSFERASE DOMAIN-CONTAINING PROTEIN"/>
    <property type="match status" value="1"/>
</dbReference>
<sequence length="304" mass="34060">MTPAIGTSVHRLTPDRWILGSSTVCERSKTTNPIRAIVTWRDGEDTFCLRKLPKRDHPLPNHKLEAGLIHESGTSAAVWSLGSNTFCKVKAWCEELEAESDTISFVKNIAPSIPLPDVVYSWIDHDWNRSFLILKRVEGETLQDAWSQLSVAQKSGIASQIATYCSTPSWITSPSFESATHRGVLEPFLALDAESNHPSWKPRPLGPFSVADFTSYISQLPSTRCLDIGTRFHFYHADLGPGNIMVRDNKVVGILDWESAGFYPRCWIALKPTLSAGFFLRPTVQTEKVAWRNLLGKMLEKEGF</sequence>
<dbReference type="Proteomes" id="UP000178129">
    <property type="component" value="Unassembled WGS sequence"/>
</dbReference>
<dbReference type="AlphaFoldDB" id="A0A1E1LTP8"/>
<dbReference type="SUPFAM" id="SSF56112">
    <property type="entry name" value="Protein kinase-like (PK-like)"/>
    <property type="match status" value="1"/>
</dbReference>
<accession>A0A1E1LTP8</accession>
<proteinExistence type="predicted"/>
<evidence type="ECO:0000259" key="1">
    <source>
        <dbReference type="Pfam" id="PF01636"/>
    </source>
</evidence>